<protein>
    <submittedName>
        <fullName evidence="1">Uncharacterized protein</fullName>
    </submittedName>
</protein>
<keyword evidence="2" id="KW-1185">Reference proteome</keyword>
<comment type="caution">
    <text evidence="1">The sequence shown here is derived from an EMBL/GenBank/DDBJ whole genome shotgun (WGS) entry which is preliminary data.</text>
</comment>
<name>L9X3I9_9EURY</name>
<organism evidence="1 2">
    <name type="scientific">Natronococcus amylolyticus DSM 10524</name>
    <dbReference type="NCBI Taxonomy" id="1227497"/>
    <lineage>
        <taxon>Archaea</taxon>
        <taxon>Methanobacteriati</taxon>
        <taxon>Methanobacteriota</taxon>
        <taxon>Stenosarchaea group</taxon>
        <taxon>Halobacteria</taxon>
        <taxon>Halobacteriales</taxon>
        <taxon>Natrialbaceae</taxon>
        <taxon>Natronococcus</taxon>
    </lineage>
</organism>
<dbReference type="Proteomes" id="UP000011688">
    <property type="component" value="Unassembled WGS sequence"/>
</dbReference>
<evidence type="ECO:0000313" key="2">
    <source>
        <dbReference type="Proteomes" id="UP000011688"/>
    </source>
</evidence>
<accession>L9X3I9</accession>
<sequence length="99" mass="10947">MDLLVSRTRHVLVLGHLVRLVGDRLVDPLECLFSFEEVVFFEELASTVGETVELPGASLSTLIVIERDLLYDLGIEKLGVAFSECPYPKTRASVVVSAR</sequence>
<dbReference type="AlphaFoldDB" id="L9X3I9"/>
<gene>
    <name evidence="1" type="ORF">C491_13682</name>
</gene>
<proteinExistence type="predicted"/>
<reference evidence="1 2" key="1">
    <citation type="journal article" date="2014" name="PLoS Genet.">
        <title>Phylogenetically driven sequencing of extremely halophilic archaea reveals strategies for static and dynamic osmo-response.</title>
        <authorList>
            <person name="Becker E.A."/>
            <person name="Seitzer P.M."/>
            <person name="Tritt A."/>
            <person name="Larsen D."/>
            <person name="Krusor M."/>
            <person name="Yao A.I."/>
            <person name="Wu D."/>
            <person name="Madern D."/>
            <person name="Eisen J.A."/>
            <person name="Darling A.E."/>
            <person name="Facciotti M.T."/>
        </authorList>
    </citation>
    <scope>NUCLEOTIDE SEQUENCE [LARGE SCALE GENOMIC DNA]</scope>
    <source>
        <strain evidence="1 2">DSM 10524</strain>
    </source>
</reference>
<dbReference type="EMBL" id="AOIB01000028">
    <property type="protein sequence ID" value="ELY56006.1"/>
    <property type="molecule type" value="Genomic_DNA"/>
</dbReference>
<evidence type="ECO:0000313" key="1">
    <source>
        <dbReference type="EMBL" id="ELY56006.1"/>
    </source>
</evidence>